<protein>
    <submittedName>
        <fullName evidence="2">Helix-turn-helix domain-containing protein</fullName>
    </submittedName>
</protein>
<dbReference type="CDD" id="cd00093">
    <property type="entry name" value="HTH_XRE"/>
    <property type="match status" value="1"/>
</dbReference>
<dbReference type="SUPFAM" id="SSF47413">
    <property type="entry name" value="lambda repressor-like DNA-binding domains"/>
    <property type="match status" value="1"/>
</dbReference>
<dbReference type="Proteomes" id="UP000471293">
    <property type="component" value="Unassembled WGS sequence"/>
</dbReference>
<dbReference type="InterPro" id="IPR010982">
    <property type="entry name" value="Lambda_DNA-bd_dom_sf"/>
</dbReference>
<sequence length="784" mass="84119">MPRPKDGDAQDELVELLTAAMTGRGWRQARLAEEAGVSPATVSNVLTSKVVPSQTVLDQLLHALKITGQRWQELHALRQRANSRTQRLDHYLAATESAVRDYPFAGVLSGAVPPLTTVYVRQLARREALGAGSAACMQPADELLTQAGTCVVVAGPGGGKSSLLRTYLADTVADWRAGKAGPALAVLVPASALLGLPLADALAQYCNADLAGLVESLPAELFARRPYPDTCWLVLVDGLDEVTDPQARQRILRALAAVANGPLGGQYRFVVATRPLPQSELGLLGTTALHYQLEPFNPHDLRDVARTWFRALGLPEPDVTADRFLSAVGNANLAGLARVPLMATMLCQLQAAAPHRALPTTRSAVYDRFTDLLHQRQYAPSAQKVLHTVLDGYGPDTTARADEVLDHLPELIGHLAASRLTGDTRPTLDILRDHPLARRPARILEGQWNDFLTSALCRSGLITRAGSNLAFLHQTLLEHQAARHTTRDEQARTQALEELLITPAVTPTGITPIDTPSLLKPESSSYTGFLLDRLLAAQDHTTEQTAKAIAGPASPKWVVCQFLATQVHLRTGLPADTADHLTSLVNDPDLDDDWKTVAAQALAEVEGYREKGATLLASLADDSHLSSHTRVHAAVYLAEVEGYQAAGATLLASLADSSHLDSDVRVSAAQSLAEVEGYREEGATILAIFADRSDIDSDVRVTAAMLLAKVEGYREEAATLLASLADHPDLHEEDRVDAAAYLAEVEGYREEGASLLASVADNPNIGNASRAYAARTLASLEVHQ</sequence>
<gene>
    <name evidence="2" type="ORF">G3I29_35040</name>
</gene>
<dbReference type="InterPro" id="IPR027417">
    <property type="entry name" value="P-loop_NTPase"/>
</dbReference>
<dbReference type="Pfam" id="PF13560">
    <property type="entry name" value="HTH_31"/>
    <property type="match status" value="1"/>
</dbReference>
<dbReference type="InterPro" id="IPR016024">
    <property type="entry name" value="ARM-type_fold"/>
</dbReference>
<proteinExistence type="predicted"/>
<reference evidence="2 3" key="1">
    <citation type="submission" date="2020-01" db="EMBL/GenBank/DDBJ databases">
        <title>Insect and environment-associated Actinomycetes.</title>
        <authorList>
            <person name="Currrie C."/>
            <person name="Chevrette M."/>
            <person name="Carlson C."/>
            <person name="Stubbendieck R."/>
            <person name="Wendt-Pienkowski E."/>
        </authorList>
    </citation>
    <scope>NUCLEOTIDE SEQUENCE [LARGE SCALE GENOMIC DNA]</scope>
    <source>
        <strain evidence="2 3">SID11342</strain>
    </source>
</reference>
<dbReference type="AlphaFoldDB" id="A0A6N9UI16"/>
<organism evidence="2 3">
    <name type="scientific">Streptomyces halstedii</name>
    <dbReference type="NCBI Taxonomy" id="1944"/>
    <lineage>
        <taxon>Bacteria</taxon>
        <taxon>Bacillati</taxon>
        <taxon>Actinomycetota</taxon>
        <taxon>Actinomycetes</taxon>
        <taxon>Kitasatosporales</taxon>
        <taxon>Streptomycetaceae</taxon>
        <taxon>Streptomyces</taxon>
    </lineage>
</organism>
<dbReference type="SUPFAM" id="SSF52540">
    <property type="entry name" value="P-loop containing nucleoside triphosphate hydrolases"/>
    <property type="match status" value="1"/>
</dbReference>
<comment type="caution">
    <text evidence="2">The sequence shown here is derived from an EMBL/GenBank/DDBJ whole genome shotgun (WGS) entry which is preliminary data.</text>
</comment>
<dbReference type="Gene3D" id="1.10.260.40">
    <property type="entry name" value="lambda repressor-like DNA-binding domains"/>
    <property type="match status" value="1"/>
</dbReference>
<dbReference type="SUPFAM" id="SSF48371">
    <property type="entry name" value="ARM repeat"/>
    <property type="match status" value="1"/>
</dbReference>
<feature type="domain" description="HTH cro/C1-type" evidence="1">
    <location>
        <begin position="17"/>
        <end position="71"/>
    </location>
</feature>
<evidence type="ECO:0000313" key="3">
    <source>
        <dbReference type="Proteomes" id="UP000471293"/>
    </source>
</evidence>
<dbReference type="GO" id="GO:0003677">
    <property type="term" value="F:DNA binding"/>
    <property type="evidence" value="ECO:0007669"/>
    <property type="project" value="InterPro"/>
</dbReference>
<dbReference type="PANTHER" id="PTHR46844:SF1">
    <property type="entry name" value="SLR5058 PROTEIN"/>
    <property type="match status" value="1"/>
</dbReference>
<dbReference type="InterPro" id="IPR001387">
    <property type="entry name" value="Cro/C1-type_HTH"/>
</dbReference>
<dbReference type="PANTHER" id="PTHR46844">
    <property type="entry name" value="SLR5058 PROTEIN"/>
    <property type="match status" value="1"/>
</dbReference>
<dbReference type="PROSITE" id="PS50943">
    <property type="entry name" value="HTH_CROC1"/>
    <property type="match status" value="1"/>
</dbReference>
<dbReference type="SMART" id="SM00530">
    <property type="entry name" value="HTH_XRE"/>
    <property type="match status" value="1"/>
</dbReference>
<dbReference type="EMBL" id="JAAGLQ010000728">
    <property type="protein sequence ID" value="NEA20565.1"/>
    <property type="molecule type" value="Genomic_DNA"/>
</dbReference>
<name>A0A6N9UI16_STRHA</name>
<accession>A0A6N9UI16</accession>
<evidence type="ECO:0000259" key="1">
    <source>
        <dbReference type="PROSITE" id="PS50943"/>
    </source>
</evidence>
<dbReference type="RefSeq" id="WP_164350437.1">
    <property type="nucleotide sequence ID" value="NZ_JAAGLQ010000728.1"/>
</dbReference>
<evidence type="ECO:0000313" key="2">
    <source>
        <dbReference type="EMBL" id="NEA20565.1"/>
    </source>
</evidence>